<feature type="signal peptide" evidence="2">
    <location>
        <begin position="1"/>
        <end position="25"/>
    </location>
</feature>
<evidence type="ECO:0000256" key="1">
    <source>
        <dbReference type="ARBA" id="ARBA00006987"/>
    </source>
</evidence>
<dbReference type="Gene3D" id="3.40.190.10">
    <property type="entry name" value="Periplasmic binding protein-like II"/>
    <property type="match status" value="1"/>
</dbReference>
<accession>A0A953T2N0</accession>
<gene>
    <name evidence="3" type="ORF">KZZ10_07830</name>
</gene>
<dbReference type="EMBL" id="JAHXRI010000006">
    <property type="protein sequence ID" value="MBZ1350555.1"/>
    <property type="molecule type" value="Genomic_DNA"/>
</dbReference>
<dbReference type="Gene3D" id="3.40.190.150">
    <property type="entry name" value="Bordetella uptake gene, domain 1"/>
    <property type="match status" value="1"/>
</dbReference>
<dbReference type="InterPro" id="IPR042100">
    <property type="entry name" value="Bug_dom1"/>
</dbReference>
<dbReference type="Pfam" id="PF03401">
    <property type="entry name" value="TctC"/>
    <property type="match status" value="1"/>
</dbReference>
<dbReference type="InterPro" id="IPR005064">
    <property type="entry name" value="BUG"/>
</dbReference>
<reference evidence="3" key="1">
    <citation type="submission" date="2021-07" db="EMBL/GenBank/DDBJ databases">
        <title>New genus and species of the family Alcaligenaceae.</title>
        <authorList>
            <person name="Hahn M.W."/>
        </authorList>
    </citation>
    <scope>NUCLEOTIDE SEQUENCE</scope>
    <source>
        <strain evidence="3">LF4-65</strain>
    </source>
</reference>
<sequence length="325" mass="34109">MKMIKRFTLALTAVVLTSVAVTSHAQYPESPVKMIVGFPPGQATDIVARYMAQKFADNIPGSNFIVDNRPGASGILGSRIVAGAVPDGLTLMMGSSATLAVNPALYKDLPYDVLRDFTPISLIAVVPQYLVVNPDLPVKTVQDLVALAKKNPGKINYGSGGSGVTNHLIMELFKQAAGIDMTHVPYKGGPAALTDLMAGRISVMFETGPGAIPHIKSGRLRAIAVSSAERAAVTPGIPTVAESGYPGFQAVAWIGLVAPAKTPDAVISKLSSISMKSLREKDFSEKLAALGAVPVGNSPSEFRTFIEGELKRWAIAVKLSGAKVD</sequence>
<dbReference type="PANTHER" id="PTHR42928:SF5">
    <property type="entry name" value="BLR1237 PROTEIN"/>
    <property type="match status" value="1"/>
</dbReference>
<organism evidence="3 4">
    <name type="scientific">Zwartia hollandica</name>
    <dbReference type="NCBI Taxonomy" id="324606"/>
    <lineage>
        <taxon>Bacteria</taxon>
        <taxon>Pseudomonadati</taxon>
        <taxon>Pseudomonadota</taxon>
        <taxon>Betaproteobacteria</taxon>
        <taxon>Burkholderiales</taxon>
        <taxon>Alcaligenaceae</taxon>
        <taxon>Zwartia</taxon>
    </lineage>
</organism>
<dbReference type="PIRSF" id="PIRSF017082">
    <property type="entry name" value="YflP"/>
    <property type="match status" value="1"/>
</dbReference>
<evidence type="ECO:0000313" key="4">
    <source>
        <dbReference type="Proteomes" id="UP000739565"/>
    </source>
</evidence>
<dbReference type="PANTHER" id="PTHR42928">
    <property type="entry name" value="TRICARBOXYLATE-BINDING PROTEIN"/>
    <property type="match status" value="1"/>
</dbReference>
<proteinExistence type="inferred from homology"/>
<comment type="similarity">
    <text evidence="1">Belongs to the UPF0065 (bug) family.</text>
</comment>
<dbReference type="CDD" id="cd13578">
    <property type="entry name" value="PBP2_Bug27"/>
    <property type="match status" value="1"/>
</dbReference>
<dbReference type="Proteomes" id="UP000739565">
    <property type="component" value="Unassembled WGS sequence"/>
</dbReference>
<dbReference type="AlphaFoldDB" id="A0A953T2N0"/>
<evidence type="ECO:0000313" key="3">
    <source>
        <dbReference type="EMBL" id="MBZ1350555.1"/>
    </source>
</evidence>
<evidence type="ECO:0000256" key="2">
    <source>
        <dbReference type="SAM" id="SignalP"/>
    </source>
</evidence>
<name>A0A953T2N0_9BURK</name>
<dbReference type="RefSeq" id="WP_259660929.1">
    <property type="nucleotide sequence ID" value="NZ_JAHXRI010000006.1"/>
</dbReference>
<keyword evidence="4" id="KW-1185">Reference proteome</keyword>
<comment type="caution">
    <text evidence="3">The sequence shown here is derived from an EMBL/GenBank/DDBJ whole genome shotgun (WGS) entry which is preliminary data.</text>
</comment>
<feature type="chain" id="PRO_5037442729" evidence="2">
    <location>
        <begin position="26"/>
        <end position="325"/>
    </location>
</feature>
<dbReference type="SUPFAM" id="SSF53850">
    <property type="entry name" value="Periplasmic binding protein-like II"/>
    <property type="match status" value="1"/>
</dbReference>
<keyword evidence="2" id="KW-0732">Signal</keyword>
<protein>
    <submittedName>
        <fullName evidence="3">Tripartite tricarboxylate transporter substrate binding protein</fullName>
    </submittedName>
</protein>